<keyword evidence="2" id="KW-1133">Transmembrane helix</keyword>
<organism evidence="3 4">
    <name type="scientific">Bradyrhizobium ivorense</name>
    <dbReference type="NCBI Taxonomy" id="2511166"/>
    <lineage>
        <taxon>Bacteria</taxon>
        <taxon>Pseudomonadati</taxon>
        <taxon>Pseudomonadota</taxon>
        <taxon>Alphaproteobacteria</taxon>
        <taxon>Hyphomicrobiales</taxon>
        <taxon>Nitrobacteraceae</taxon>
        <taxon>Bradyrhizobium</taxon>
    </lineage>
</organism>
<gene>
    <name evidence="3" type="ORF">CI1B_32090</name>
</gene>
<dbReference type="Pfam" id="PF10009">
    <property type="entry name" value="DUF2252"/>
    <property type="match status" value="1"/>
</dbReference>
<feature type="compositionally biased region" description="Basic and acidic residues" evidence="1">
    <location>
        <begin position="1"/>
        <end position="18"/>
    </location>
</feature>
<dbReference type="OrthoDB" id="1491115at2"/>
<proteinExistence type="predicted"/>
<feature type="transmembrane region" description="Helical" evidence="2">
    <location>
        <begin position="283"/>
        <end position="305"/>
    </location>
</feature>
<dbReference type="PANTHER" id="PTHR39441">
    <property type="entry name" value="DUF2252 DOMAIN-CONTAINING PROTEIN"/>
    <property type="match status" value="1"/>
</dbReference>
<dbReference type="PANTHER" id="PTHR39441:SF1">
    <property type="entry name" value="DUF2252 DOMAIN-CONTAINING PROTEIN"/>
    <property type="match status" value="1"/>
</dbReference>
<evidence type="ECO:0000313" key="4">
    <source>
        <dbReference type="Proteomes" id="UP000328092"/>
    </source>
</evidence>
<reference evidence="3" key="1">
    <citation type="submission" date="2019-02" db="EMBL/GenBank/DDBJ databases">
        <authorList>
            <person name="Pothier F.J."/>
        </authorList>
    </citation>
    <scope>NUCLEOTIDE SEQUENCE</scope>
    <source>
        <strain evidence="3">CI-1B</strain>
    </source>
</reference>
<keyword evidence="2" id="KW-0472">Membrane</keyword>
<dbReference type="InterPro" id="IPR018721">
    <property type="entry name" value="DUF2252"/>
</dbReference>
<name>A0A508T581_9BRAD</name>
<evidence type="ECO:0008006" key="5">
    <source>
        <dbReference type="Google" id="ProtNLM"/>
    </source>
</evidence>
<feature type="region of interest" description="Disordered" evidence="1">
    <location>
        <begin position="1"/>
        <end position="20"/>
    </location>
</feature>
<accession>A0A508T581</accession>
<comment type="caution">
    <text evidence="3">The sequence shown here is derived from an EMBL/GenBank/DDBJ whole genome shotgun (WGS) entry which is preliminary data.</text>
</comment>
<sequence>MKRPGRDADLRSRNDRLSMGKALRRSVPREAHAELRIPGNRSALAILKEGDVDRVKTLLPLRYKRMAESPFAYLRGAAAVMAHDLALGPMTGLTVQACGDGHLMNFGALVTPEGNIAFDVNDFDETLDGIDFTVDLKRLAASAAVAALNAGFSAREARSVAEHVASAYRKRMRILSMLSPAEIWHSRIDLENEIERFGSRALRHKLRTTVDRAKGSGLSKDDNFPHFVRKRHRIADKCPTIFHFDQMPPKERPPDPKRLFENYRDALTPDRSVLLDRYRMRDIVFKAVGVGSVGTFCCVALFLTADDEPLFLQIKQAQRSAMERVDPNAAYDGNQGRRVVEGQRKMQAASDIFLGFSHDSASRREFYVRTLKNRRLGGVGEIAELEALYEYAALCARTLARAHARSGEPAKIAGYIGRSAIMDRAIASFAMAYADQTVTDHDELVRSRRSGPTRRGAK</sequence>
<evidence type="ECO:0000313" key="3">
    <source>
        <dbReference type="EMBL" id="VIO70555.1"/>
    </source>
</evidence>
<keyword evidence="2" id="KW-0812">Transmembrane</keyword>
<protein>
    <recommendedName>
        <fullName evidence="5">DUF2252 domain-containing protein</fullName>
    </recommendedName>
</protein>
<dbReference type="AlphaFoldDB" id="A0A508T581"/>
<evidence type="ECO:0000256" key="2">
    <source>
        <dbReference type="SAM" id="Phobius"/>
    </source>
</evidence>
<dbReference type="EMBL" id="CAADFC020000011">
    <property type="protein sequence ID" value="VIO70555.1"/>
    <property type="molecule type" value="Genomic_DNA"/>
</dbReference>
<dbReference type="Proteomes" id="UP000328092">
    <property type="component" value="Unassembled WGS sequence"/>
</dbReference>
<evidence type="ECO:0000256" key="1">
    <source>
        <dbReference type="SAM" id="MobiDB-lite"/>
    </source>
</evidence>
<keyword evidence="4" id="KW-1185">Reference proteome</keyword>